<dbReference type="Pfam" id="PF10170">
    <property type="entry name" value="C6_DPF"/>
    <property type="match status" value="1"/>
</dbReference>
<evidence type="ECO:0000313" key="6">
    <source>
        <dbReference type="Proteomes" id="UP000008143"/>
    </source>
</evidence>
<sequence>MGAAILPGAQGTLGNAYHWPREGTHARNYVTNVTERKHGQSAKCVRNIPVRMDLDEPQPKGLFECELCRLSVPYTYYGQRPPNSQSVVLLEECFVTKDPFTPEKEKFLILGSPCSLCKKSVCVGTECSLFYSKRFCLPCVTQHREGFPPEIQQDLDKRKAQKKS</sequence>
<evidence type="ECO:0000313" key="7">
    <source>
        <dbReference type="RefSeq" id="XP_002942333.1"/>
    </source>
</evidence>
<dbReference type="GeneTree" id="ENSGT00390000007925"/>
<dbReference type="InterPro" id="IPR042426">
    <property type="entry name" value="CDPF1"/>
</dbReference>
<dbReference type="Ensembl" id="ENSXETT00000122485">
    <property type="protein sequence ID" value="ENSXETP00000106796"/>
    <property type="gene ID" value="ENSXETG00000040001"/>
</dbReference>
<dbReference type="OrthoDB" id="191995at2759"/>
<gene>
    <name evidence="5 7 8" type="primary">cdpf1</name>
    <name evidence="4" type="ORF">XENTR_v90027196mg</name>
</gene>
<reference evidence="4" key="1">
    <citation type="submission" date="2009-11" db="EMBL/GenBank/DDBJ databases">
        <authorList>
            <consortium name="US DOE Joint Genome Institute (JGI-PGF)"/>
            <person name="Ottilar R."/>
            <person name="Schmutz J."/>
            <person name="Salamov A."/>
            <person name="Cheng J.F."/>
            <person name="Lucas S."/>
            <person name="Pitluck S."/>
            <person name="Gundlach H."/>
            <person name="Guo Y."/>
            <person name="Haberer G."/>
            <person name="Nasrallah J."/>
            <person name="Mayer K.F.X."/>
            <person name="van de Peer Y."/>
            <person name="Weigel D."/>
            <person name="Grigoriev I.V."/>
        </authorList>
    </citation>
    <scope>NUCLEOTIDE SEQUENCE</scope>
    <source>
        <strain evidence="4">Nigerian</strain>
    </source>
</reference>
<dbReference type="Xenbase" id="XB-GENE-5904319">
    <property type="gene designation" value="cdpf1"/>
</dbReference>
<evidence type="ECO:0000259" key="3">
    <source>
        <dbReference type="Pfam" id="PF10170"/>
    </source>
</evidence>
<dbReference type="CTD" id="150383"/>
<dbReference type="InterPro" id="IPR018785">
    <property type="entry name" value="CDPF1_dom"/>
</dbReference>
<reference evidence="7" key="5">
    <citation type="submission" date="2025-04" db="UniProtKB">
        <authorList>
            <consortium name="RefSeq"/>
        </authorList>
    </citation>
    <scope>IDENTIFICATION</scope>
    <source>
        <strain evidence="7">Nigerian</strain>
        <tissue evidence="7">Liver and blood</tissue>
    </source>
</reference>
<proteinExistence type="inferred from homology"/>
<reference evidence="4" key="3">
    <citation type="submission" date="2016-05" db="EMBL/GenBank/DDBJ databases">
        <title>WGS assembly of Xenopus tropicalis.</title>
        <authorList>
            <person name="Sessions A."/>
            <person name="Jenkins J."/>
            <person name="Mitros T."/>
            <person name="Lyons J.T."/>
            <person name="Dichmann D.S."/>
            <person name="Robert J."/>
            <person name="Harland R.M."/>
            <person name="Rokhsar D.S."/>
        </authorList>
    </citation>
    <scope>NUCLEOTIDE SEQUENCE</scope>
    <source>
        <strain evidence="4">Nigerian</strain>
    </source>
</reference>
<organism evidence="4">
    <name type="scientific">Xenopus tropicalis</name>
    <name type="common">Western clawed frog</name>
    <name type="synonym">Silurana tropicalis</name>
    <dbReference type="NCBI Taxonomy" id="8364"/>
    <lineage>
        <taxon>Eukaryota</taxon>
        <taxon>Metazoa</taxon>
        <taxon>Chordata</taxon>
        <taxon>Craniata</taxon>
        <taxon>Vertebrata</taxon>
        <taxon>Euteleostomi</taxon>
        <taxon>Amphibia</taxon>
        <taxon>Batrachia</taxon>
        <taxon>Anura</taxon>
        <taxon>Pipoidea</taxon>
        <taxon>Pipidae</taxon>
        <taxon>Xenopodinae</taxon>
        <taxon>Xenopus</taxon>
        <taxon>Silurana</taxon>
    </lineage>
</organism>
<evidence type="ECO:0000256" key="1">
    <source>
        <dbReference type="ARBA" id="ARBA00007917"/>
    </source>
</evidence>
<dbReference type="PRINTS" id="PR01995">
    <property type="entry name" value="UPF0595"/>
</dbReference>
<reference evidence="5" key="4">
    <citation type="submission" date="2021-03" db="UniProtKB">
        <authorList>
            <consortium name="Ensembl"/>
        </authorList>
    </citation>
    <scope>IDENTIFICATION</scope>
</reference>
<reference evidence="4 5" key="2">
    <citation type="journal article" date="2010" name="Science">
        <title>The genome of the Western clawed frog Xenopus tropicalis.</title>
        <authorList>
            <person name="Hellsten U."/>
            <person name="Harland R.M."/>
            <person name="Gilchrist M.J."/>
            <person name="Hendrix D."/>
            <person name="Jurka J."/>
            <person name="Kapitonov V."/>
            <person name="Ovcharenko I."/>
            <person name="Putnam N.H."/>
            <person name="Shu S."/>
            <person name="Taher L."/>
            <person name="Blitz I.L."/>
            <person name="Blumberg B."/>
            <person name="Dichmann D.S."/>
            <person name="Dubchak I."/>
            <person name="Amaya E."/>
            <person name="Detter J.C."/>
            <person name="Fletcher R."/>
            <person name="Gerhard D.S."/>
            <person name="Goodstein D."/>
            <person name="Graves T."/>
            <person name="Grigoriev I.V."/>
            <person name="Grimwood J."/>
            <person name="Kawashima T."/>
            <person name="Lindquist E."/>
            <person name="Lucas S.M."/>
            <person name="Mead P.E."/>
            <person name="Mitros T."/>
            <person name="Ogino H."/>
            <person name="Ohta Y."/>
            <person name="Poliakov A.V."/>
            <person name="Pollet N."/>
            <person name="Robert J."/>
            <person name="Salamov A."/>
            <person name="Sater A.K."/>
            <person name="Schmutz J."/>
            <person name="Terry A."/>
            <person name="Vize P.D."/>
            <person name="Warren W.C."/>
            <person name="Wells D."/>
            <person name="Wills A."/>
            <person name="Wilson R.K."/>
            <person name="Zimmerman L.B."/>
            <person name="Zorn A.M."/>
            <person name="Grainger R."/>
            <person name="Grammer T."/>
            <person name="Khokha M.K."/>
            <person name="Richardson P.M."/>
            <person name="Rokhsar D.S."/>
        </authorList>
    </citation>
    <scope>NUCLEOTIDE SEQUENCE [LARGE SCALE GENOMIC DNA]</scope>
    <source>
        <strain evidence="4 5">Nigerian</strain>
    </source>
</reference>
<dbReference type="GeneID" id="100494076"/>
<keyword evidence="6" id="KW-1185">Reference proteome</keyword>
<protein>
    <recommendedName>
        <fullName evidence="2">Cysteine-rich DPF motif domain-containing protein 1</fullName>
    </recommendedName>
</protein>
<accession>A0A1B8Y385</accession>
<comment type="similarity">
    <text evidence="1">Belongs to the CDPF1 family.</text>
</comment>
<evidence type="ECO:0000313" key="8">
    <source>
        <dbReference type="Xenbase" id="XB-GENE-5904319"/>
    </source>
</evidence>
<dbReference type="PANTHER" id="PTHR31849">
    <property type="entry name" value="CYSTEINE-RICH PDF MOTIF DOMAIN-CONTAINING PROTEIN 1"/>
    <property type="match status" value="1"/>
</dbReference>
<dbReference type="Ensembl" id="ENSXETT00000107485">
    <property type="protein sequence ID" value="ENSXETP00000115323"/>
    <property type="gene ID" value="ENSXETG00000040001"/>
</dbReference>
<evidence type="ECO:0000256" key="2">
    <source>
        <dbReference type="ARBA" id="ARBA00014801"/>
    </source>
</evidence>
<dbReference type="OMA" id="CDMHELV"/>
<evidence type="ECO:0000313" key="5">
    <source>
        <dbReference type="Ensembl" id="ENSXETP00000106796"/>
    </source>
</evidence>
<dbReference type="AlphaFoldDB" id="A0A1B8Y385"/>
<dbReference type="RefSeq" id="XP_002942333.1">
    <property type="nucleotide sequence ID" value="XM_002942287.4"/>
</dbReference>
<dbReference type="PANTHER" id="PTHR31849:SF1">
    <property type="entry name" value="CYSTEINE-RICH DPF MOTIF DOMAIN-CONTAINING PROTEIN 1"/>
    <property type="match status" value="1"/>
</dbReference>
<dbReference type="EMBL" id="KV460501">
    <property type="protein sequence ID" value="OCA17396.1"/>
    <property type="molecule type" value="Genomic_DNA"/>
</dbReference>
<name>A0A1B8Y385_XENTR</name>
<evidence type="ECO:0000313" key="4">
    <source>
        <dbReference type="EMBL" id="OCA17396.1"/>
    </source>
</evidence>
<dbReference type="Bgee" id="ENSXETG00000040001">
    <property type="expression patterns" value="Expressed in testis and 13 other cell types or tissues"/>
</dbReference>
<feature type="domain" description="Cysteine-rich DPF motif" evidence="3">
    <location>
        <begin position="63"/>
        <end position="155"/>
    </location>
</feature>
<dbReference type="Proteomes" id="UP000008143">
    <property type="component" value="Chromosome 3"/>
</dbReference>
<dbReference type="AGR" id="Xenbase:XB-GENE-5904319"/>
<dbReference type="KEGG" id="xtr:100494076"/>